<dbReference type="AlphaFoldDB" id="A0A074W4Z9"/>
<evidence type="ECO:0000313" key="2">
    <source>
        <dbReference type="Proteomes" id="UP000030672"/>
    </source>
</evidence>
<dbReference type="STRING" id="1043003.A0A074W4Z9"/>
<protein>
    <submittedName>
        <fullName evidence="1">Uncharacterized protein</fullName>
    </submittedName>
</protein>
<dbReference type="InterPro" id="IPR015943">
    <property type="entry name" value="WD40/YVTN_repeat-like_dom_sf"/>
</dbReference>
<reference evidence="1 2" key="1">
    <citation type="journal article" date="2014" name="BMC Genomics">
        <title>Genome sequencing of four Aureobasidium pullulans varieties: biotechnological potential, stress tolerance, and description of new species.</title>
        <authorList>
            <person name="Gostin Ar C."/>
            <person name="Ohm R.A."/>
            <person name="Kogej T."/>
            <person name="Sonjak S."/>
            <person name="Turk M."/>
            <person name="Zajc J."/>
            <person name="Zalar P."/>
            <person name="Grube M."/>
            <person name="Sun H."/>
            <person name="Han J."/>
            <person name="Sharma A."/>
            <person name="Chiniquy J."/>
            <person name="Ngan C.Y."/>
            <person name="Lipzen A."/>
            <person name="Barry K."/>
            <person name="Grigoriev I.V."/>
            <person name="Gunde-Cimerman N."/>
        </authorList>
    </citation>
    <scope>NUCLEOTIDE SEQUENCE [LARGE SCALE GENOMIC DNA]</scope>
    <source>
        <strain evidence="1 2">CBS 110374</strain>
    </source>
</reference>
<dbReference type="Proteomes" id="UP000030672">
    <property type="component" value="Unassembled WGS sequence"/>
</dbReference>
<dbReference type="HOGENOM" id="CLU_037887_1_0_1"/>
<evidence type="ECO:0000313" key="1">
    <source>
        <dbReference type="EMBL" id="KEQ57631.1"/>
    </source>
</evidence>
<dbReference type="SUPFAM" id="SSF63829">
    <property type="entry name" value="Calcium-dependent phosphotriesterase"/>
    <property type="match status" value="1"/>
</dbReference>
<dbReference type="GeneID" id="63917257"/>
<proteinExistence type="predicted"/>
<name>A0A074W4Z9_AURM1</name>
<dbReference type="EMBL" id="KL584880">
    <property type="protein sequence ID" value="KEQ57631.1"/>
    <property type="molecule type" value="Genomic_DNA"/>
</dbReference>
<sequence length="418" mass="43748">MALSATVVTSQARVLPRAALVRDTLPWLVPEVVCDSSFASRKVVYTMTNTVPNSIVAMAASADGSLYAESILTATGGNGGNLINPMTGEPDRPDALSSQDSVVVAGDIFVANAPQFLFNVNAGSNSVSMFAIDPWNPLKPMLLASRSSVGDFPVSVAVSMKHKIVCVANTGINAGVSCASLDPTCGMNEFDALRRFNVGQTQNPPTGPTPGVGDIIFNADESEVIVFAKGNGRDIPGFVEKYTVLQNGSVSQQGQQYKPPGLGAEFGSAVIPWSGDYVVSSQANFGAVVLDLNDLTAEPKAKTNVTDQKASCWAQVSSFTGTAFITDAALNRLVETNLTTGEIVSEYSPPNDNPAMTDFRASGSKMWFLAAGNGTTPASICTIDVSGGPKSAMQIQNIAIPGADANAQGLAVYEKWWM</sequence>
<dbReference type="Gene3D" id="2.130.10.10">
    <property type="entry name" value="YVTN repeat-like/Quinoprotein amine dehydrogenase"/>
    <property type="match status" value="1"/>
</dbReference>
<keyword evidence="2" id="KW-1185">Reference proteome</keyword>
<gene>
    <name evidence="1" type="ORF">M437DRAFT_61163</name>
</gene>
<dbReference type="RefSeq" id="XP_040874655.1">
    <property type="nucleotide sequence ID" value="XM_041023884.1"/>
</dbReference>
<organism evidence="1 2">
    <name type="scientific">Aureobasidium melanogenum (strain CBS 110374)</name>
    <name type="common">Aureobasidium pullulans var. melanogenum</name>
    <dbReference type="NCBI Taxonomy" id="1043003"/>
    <lineage>
        <taxon>Eukaryota</taxon>
        <taxon>Fungi</taxon>
        <taxon>Dikarya</taxon>
        <taxon>Ascomycota</taxon>
        <taxon>Pezizomycotina</taxon>
        <taxon>Dothideomycetes</taxon>
        <taxon>Dothideomycetidae</taxon>
        <taxon>Dothideales</taxon>
        <taxon>Saccotheciaceae</taxon>
        <taxon>Aureobasidium</taxon>
    </lineage>
</organism>
<accession>A0A074W4Z9</accession>